<dbReference type="AlphaFoldDB" id="A0A2T6BW35"/>
<dbReference type="SUPFAM" id="SSF55729">
    <property type="entry name" value="Acyl-CoA N-acyltransferases (Nat)"/>
    <property type="match status" value="1"/>
</dbReference>
<feature type="domain" description="N-acetyltransferase" evidence="3">
    <location>
        <begin position="9"/>
        <end position="150"/>
    </location>
</feature>
<evidence type="ECO:0000256" key="2">
    <source>
        <dbReference type="ARBA" id="ARBA00023315"/>
    </source>
</evidence>
<dbReference type="PANTHER" id="PTHR43877">
    <property type="entry name" value="AMINOALKYLPHOSPHONATE N-ACETYLTRANSFERASE-RELATED-RELATED"/>
    <property type="match status" value="1"/>
</dbReference>
<protein>
    <submittedName>
        <fullName evidence="4">N-acetylglutamate synthase-like GNAT family acetyltransferase</fullName>
    </submittedName>
</protein>
<keyword evidence="1 4" id="KW-0808">Transferase</keyword>
<dbReference type="InterPro" id="IPR050832">
    <property type="entry name" value="Bact_Acetyltransf"/>
</dbReference>
<keyword evidence="5" id="KW-1185">Reference proteome</keyword>
<gene>
    <name evidence="4" type="ORF">C8P63_10937</name>
</gene>
<accession>A0A2T6BW35</accession>
<dbReference type="CDD" id="cd04301">
    <property type="entry name" value="NAT_SF"/>
    <property type="match status" value="1"/>
</dbReference>
<dbReference type="InterPro" id="IPR016181">
    <property type="entry name" value="Acyl_CoA_acyltransferase"/>
</dbReference>
<keyword evidence="2" id="KW-0012">Acyltransferase</keyword>
<sequence length="150" mass="16876">MNRMVQSGVRIRSARVEDAPALTILSAQLGYPCDPDDVSRRLAELMHRPDHAVYVAETGGHVIGWVHVHERQFLYTPPFGEIGGIVVDEAYRKSGAGKLLMAECEGWAVRSGLAEIRLRSGEIRSEAHEFYQKIGYENVKSQKVFRRPLD</sequence>
<dbReference type="OrthoDB" id="9800193at2"/>
<dbReference type="GO" id="GO:0016747">
    <property type="term" value="F:acyltransferase activity, transferring groups other than amino-acyl groups"/>
    <property type="evidence" value="ECO:0007669"/>
    <property type="project" value="InterPro"/>
</dbReference>
<dbReference type="Proteomes" id="UP000244240">
    <property type="component" value="Unassembled WGS sequence"/>
</dbReference>
<dbReference type="EMBL" id="QBKR01000009">
    <property type="protein sequence ID" value="PTX60273.1"/>
    <property type="molecule type" value="Genomic_DNA"/>
</dbReference>
<evidence type="ECO:0000259" key="3">
    <source>
        <dbReference type="PROSITE" id="PS51186"/>
    </source>
</evidence>
<dbReference type="Pfam" id="PF00583">
    <property type="entry name" value="Acetyltransf_1"/>
    <property type="match status" value="1"/>
</dbReference>
<reference evidence="4 5" key="1">
    <citation type="submission" date="2018-04" db="EMBL/GenBank/DDBJ databases">
        <title>Genomic Encyclopedia of Archaeal and Bacterial Type Strains, Phase II (KMG-II): from individual species to whole genera.</title>
        <authorList>
            <person name="Goeker M."/>
        </authorList>
    </citation>
    <scope>NUCLEOTIDE SEQUENCE [LARGE SCALE GENOMIC DNA]</scope>
    <source>
        <strain evidence="4 5">DSM 45787</strain>
    </source>
</reference>
<evidence type="ECO:0000256" key="1">
    <source>
        <dbReference type="ARBA" id="ARBA00022679"/>
    </source>
</evidence>
<evidence type="ECO:0000313" key="4">
    <source>
        <dbReference type="EMBL" id="PTX60273.1"/>
    </source>
</evidence>
<proteinExistence type="predicted"/>
<comment type="caution">
    <text evidence="4">The sequence shown here is derived from an EMBL/GenBank/DDBJ whole genome shotgun (WGS) entry which is preliminary data.</text>
</comment>
<evidence type="ECO:0000313" key="5">
    <source>
        <dbReference type="Proteomes" id="UP000244240"/>
    </source>
</evidence>
<dbReference type="InterPro" id="IPR000182">
    <property type="entry name" value="GNAT_dom"/>
</dbReference>
<name>A0A2T6BW35_9BACL</name>
<dbReference type="Gene3D" id="3.40.630.30">
    <property type="match status" value="1"/>
</dbReference>
<dbReference type="PROSITE" id="PS51186">
    <property type="entry name" value="GNAT"/>
    <property type="match status" value="1"/>
</dbReference>
<organism evidence="4 5">
    <name type="scientific">Melghirimyces profundicolus</name>
    <dbReference type="NCBI Taxonomy" id="1242148"/>
    <lineage>
        <taxon>Bacteria</taxon>
        <taxon>Bacillati</taxon>
        <taxon>Bacillota</taxon>
        <taxon>Bacilli</taxon>
        <taxon>Bacillales</taxon>
        <taxon>Thermoactinomycetaceae</taxon>
        <taxon>Melghirimyces</taxon>
    </lineage>
</organism>